<evidence type="ECO:0000313" key="3">
    <source>
        <dbReference type="Proteomes" id="UP000298412"/>
    </source>
</evidence>
<feature type="transmembrane region" description="Helical" evidence="1">
    <location>
        <begin position="600"/>
        <end position="622"/>
    </location>
</feature>
<feature type="transmembrane region" description="Helical" evidence="1">
    <location>
        <begin position="185"/>
        <end position="205"/>
    </location>
</feature>
<accession>A0A4R8WUM2</accession>
<feature type="transmembrane region" description="Helical" evidence="1">
    <location>
        <begin position="469"/>
        <end position="493"/>
    </location>
</feature>
<feature type="transmembrane region" description="Helical" evidence="1">
    <location>
        <begin position="360"/>
        <end position="381"/>
    </location>
</feature>
<evidence type="ECO:0000256" key="1">
    <source>
        <dbReference type="SAM" id="Phobius"/>
    </source>
</evidence>
<dbReference type="EMBL" id="SOFP01000028">
    <property type="protein sequence ID" value="TFC17801.1"/>
    <property type="molecule type" value="Genomic_DNA"/>
</dbReference>
<comment type="caution">
    <text evidence="2">The sequence shown here is derived from an EMBL/GenBank/DDBJ whole genome shotgun (WGS) entry which is preliminary data.</text>
</comment>
<feature type="transmembrane region" description="Helical" evidence="1">
    <location>
        <begin position="320"/>
        <end position="340"/>
    </location>
</feature>
<protein>
    <recommendedName>
        <fullName evidence="4">Lipase family protein</fullName>
    </recommendedName>
</protein>
<proteinExistence type="predicted"/>
<keyword evidence="3" id="KW-1185">Reference proteome</keyword>
<keyword evidence="1" id="KW-0472">Membrane</keyword>
<evidence type="ECO:0000313" key="2">
    <source>
        <dbReference type="EMBL" id="TFC17801.1"/>
    </source>
</evidence>
<name>A0A4R8WUM2_9MICO</name>
<sequence>MLELRVHGINNTAPAELLDLAAADVERVAGDRLGSFWTPTPAALDRLRREMDAADRRGFVPRRIRREAYSWGGLVRTTPEPTGPGGALVAGLARVGWALLLPFSIANAAAWCWRLPTDGRTAALSARAGLVRLFGVLLTLLLSTTVTSVAVDLLAVQCYAGGSLVCTVLPQPFEALALWTPGRRMALFSLVPVLVVAGLWLLSGISRLRYDVADRYLDARDPSPPADSAGAQGTGGPLLARPQFWSSRGETQRLSLGHLAAGLSLVSVELGAQAVVDGGGFSLNASTGVSGGLLLTALITVFGTRTLLVEGVASSSAGRWQTTLAGLCGAGYLATVGLLLAGRAPTGGVGASARSGFTVAAVTLLALVGLMLAIIASSVFFRRARAGAERRFEAWHGLAPAVFLSLALGIGLVLSSLVTVAAGDWLNGGSGASALLGSGPVGAEPAAAVRAICADTCVAPDPRLTVPMLYPWFGGVALILFAVALLIVGAALVRPRSVARRVAAWTPPSPADETSAADQPMPVGSAAELLALLGPVRDRKRATAARLHLVEPAVAIVAGAAVLAVLATEWLSWLYPQLSASPVPAEVRAAWIGNAGWVRAWLDVAMGAWAGIAALALAGLVFPAGAGRSTRPLAIVWDLACFLPRAGHPLGAPCYAERAVPEVSRRILWWLRPESEAPATGRREVVLAAHSMGAVVSLAALFSLSSHPEWTRLRPRMSLLTFGVQLRPYFGRFFPELLGPAVLGSTPCLRPRLWAADPWAADASAGATPVPAADTAAAGPLVPARRWVSLWRATDPLGFPAFSNRRDVNPIDEFADEIDTSGYTGAVGGHGEYYRTRQYRSALADLAAAVRPGPD</sequence>
<feature type="transmembrane region" description="Helical" evidence="1">
    <location>
        <begin position="133"/>
        <end position="155"/>
    </location>
</feature>
<organism evidence="2 3">
    <name type="scientific">Cryobacterium algoritolerans</name>
    <dbReference type="NCBI Taxonomy" id="1259184"/>
    <lineage>
        <taxon>Bacteria</taxon>
        <taxon>Bacillati</taxon>
        <taxon>Actinomycetota</taxon>
        <taxon>Actinomycetes</taxon>
        <taxon>Micrococcales</taxon>
        <taxon>Microbacteriaceae</taxon>
        <taxon>Cryobacterium</taxon>
    </lineage>
</organism>
<gene>
    <name evidence="2" type="ORF">E3O19_05620</name>
</gene>
<dbReference type="AlphaFoldDB" id="A0A4R8WUM2"/>
<reference evidence="2 3" key="1">
    <citation type="submission" date="2019-03" db="EMBL/GenBank/DDBJ databases">
        <title>Genomics of glacier-inhabiting Cryobacterium strains.</title>
        <authorList>
            <person name="Liu Q."/>
            <person name="Xin Y.-H."/>
        </authorList>
    </citation>
    <scope>NUCLEOTIDE SEQUENCE [LARGE SCALE GENOMIC DNA]</scope>
    <source>
        <strain evidence="2 3">MDT1-3</strain>
    </source>
</reference>
<feature type="transmembrane region" description="Helical" evidence="1">
    <location>
        <begin position="401"/>
        <end position="422"/>
    </location>
</feature>
<dbReference type="Proteomes" id="UP000298412">
    <property type="component" value="Unassembled WGS sequence"/>
</dbReference>
<feature type="transmembrane region" description="Helical" evidence="1">
    <location>
        <begin position="256"/>
        <end position="276"/>
    </location>
</feature>
<evidence type="ECO:0008006" key="4">
    <source>
        <dbReference type="Google" id="ProtNLM"/>
    </source>
</evidence>
<keyword evidence="1" id="KW-0812">Transmembrane</keyword>
<feature type="transmembrane region" description="Helical" evidence="1">
    <location>
        <begin position="547"/>
        <end position="567"/>
    </location>
</feature>
<feature type="transmembrane region" description="Helical" evidence="1">
    <location>
        <begin position="95"/>
        <end position="113"/>
    </location>
</feature>
<dbReference type="OrthoDB" id="4320047at2"/>
<keyword evidence="1" id="KW-1133">Transmembrane helix</keyword>
<feature type="transmembrane region" description="Helical" evidence="1">
    <location>
        <begin position="288"/>
        <end position="308"/>
    </location>
</feature>